<gene>
    <name evidence="1" type="ORF">BDM02DRAFT_3187975</name>
</gene>
<dbReference type="EMBL" id="MU118033">
    <property type="protein sequence ID" value="KAF9647458.1"/>
    <property type="molecule type" value="Genomic_DNA"/>
</dbReference>
<evidence type="ECO:0000313" key="1">
    <source>
        <dbReference type="EMBL" id="KAF9647458.1"/>
    </source>
</evidence>
<reference evidence="1" key="2">
    <citation type="journal article" date="2020" name="Nat. Commun.">
        <title>Large-scale genome sequencing of mycorrhizal fungi provides insights into the early evolution of symbiotic traits.</title>
        <authorList>
            <person name="Miyauchi S."/>
            <person name="Kiss E."/>
            <person name="Kuo A."/>
            <person name="Drula E."/>
            <person name="Kohler A."/>
            <person name="Sanchez-Garcia M."/>
            <person name="Morin E."/>
            <person name="Andreopoulos B."/>
            <person name="Barry K.W."/>
            <person name="Bonito G."/>
            <person name="Buee M."/>
            <person name="Carver A."/>
            <person name="Chen C."/>
            <person name="Cichocki N."/>
            <person name="Clum A."/>
            <person name="Culley D."/>
            <person name="Crous P.W."/>
            <person name="Fauchery L."/>
            <person name="Girlanda M."/>
            <person name="Hayes R.D."/>
            <person name="Keri Z."/>
            <person name="LaButti K."/>
            <person name="Lipzen A."/>
            <person name="Lombard V."/>
            <person name="Magnuson J."/>
            <person name="Maillard F."/>
            <person name="Murat C."/>
            <person name="Nolan M."/>
            <person name="Ohm R.A."/>
            <person name="Pangilinan J."/>
            <person name="Pereira M.F."/>
            <person name="Perotto S."/>
            <person name="Peter M."/>
            <person name="Pfister S."/>
            <person name="Riley R."/>
            <person name="Sitrit Y."/>
            <person name="Stielow J.B."/>
            <person name="Szollosi G."/>
            <person name="Zifcakova L."/>
            <person name="Stursova M."/>
            <person name="Spatafora J.W."/>
            <person name="Tedersoo L."/>
            <person name="Vaario L.M."/>
            <person name="Yamada A."/>
            <person name="Yan M."/>
            <person name="Wang P."/>
            <person name="Xu J."/>
            <person name="Bruns T."/>
            <person name="Baldrian P."/>
            <person name="Vilgalys R."/>
            <person name="Dunand C."/>
            <person name="Henrissat B."/>
            <person name="Grigoriev I.V."/>
            <person name="Hibbett D."/>
            <person name="Nagy L.G."/>
            <person name="Martin F.M."/>
        </authorList>
    </citation>
    <scope>NUCLEOTIDE SEQUENCE</scope>
    <source>
        <strain evidence="1">P2</strain>
    </source>
</reference>
<protein>
    <submittedName>
        <fullName evidence="1">Uncharacterized protein</fullName>
    </submittedName>
</protein>
<comment type="caution">
    <text evidence="1">The sequence shown here is derived from an EMBL/GenBank/DDBJ whole genome shotgun (WGS) entry which is preliminary data.</text>
</comment>
<keyword evidence="2" id="KW-1185">Reference proteome</keyword>
<name>A0ACB6ZCX2_THEGA</name>
<accession>A0ACB6ZCX2</accession>
<proteinExistence type="predicted"/>
<dbReference type="Proteomes" id="UP000886501">
    <property type="component" value="Unassembled WGS sequence"/>
</dbReference>
<organism evidence="1 2">
    <name type="scientific">Thelephora ganbajun</name>
    <name type="common">Ganba fungus</name>
    <dbReference type="NCBI Taxonomy" id="370292"/>
    <lineage>
        <taxon>Eukaryota</taxon>
        <taxon>Fungi</taxon>
        <taxon>Dikarya</taxon>
        <taxon>Basidiomycota</taxon>
        <taxon>Agaricomycotina</taxon>
        <taxon>Agaricomycetes</taxon>
        <taxon>Thelephorales</taxon>
        <taxon>Thelephoraceae</taxon>
        <taxon>Thelephora</taxon>
    </lineage>
</organism>
<evidence type="ECO:0000313" key="2">
    <source>
        <dbReference type="Proteomes" id="UP000886501"/>
    </source>
</evidence>
<reference evidence="1" key="1">
    <citation type="submission" date="2019-10" db="EMBL/GenBank/DDBJ databases">
        <authorList>
            <consortium name="DOE Joint Genome Institute"/>
            <person name="Kuo A."/>
            <person name="Miyauchi S."/>
            <person name="Kiss E."/>
            <person name="Drula E."/>
            <person name="Kohler A."/>
            <person name="Sanchez-Garcia M."/>
            <person name="Andreopoulos B."/>
            <person name="Barry K.W."/>
            <person name="Bonito G."/>
            <person name="Buee M."/>
            <person name="Carver A."/>
            <person name="Chen C."/>
            <person name="Cichocki N."/>
            <person name="Clum A."/>
            <person name="Culley D."/>
            <person name="Crous P.W."/>
            <person name="Fauchery L."/>
            <person name="Girlanda M."/>
            <person name="Hayes R."/>
            <person name="Keri Z."/>
            <person name="Labutti K."/>
            <person name="Lipzen A."/>
            <person name="Lombard V."/>
            <person name="Magnuson J."/>
            <person name="Maillard F."/>
            <person name="Morin E."/>
            <person name="Murat C."/>
            <person name="Nolan M."/>
            <person name="Ohm R."/>
            <person name="Pangilinan J."/>
            <person name="Pereira M."/>
            <person name="Perotto S."/>
            <person name="Peter M."/>
            <person name="Riley R."/>
            <person name="Sitrit Y."/>
            <person name="Stielow B."/>
            <person name="Szollosi G."/>
            <person name="Zifcakova L."/>
            <person name="Stursova M."/>
            <person name="Spatafora J.W."/>
            <person name="Tedersoo L."/>
            <person name="Vaario L.-M."/>
            <person name="Yamada A."/>
            <person name="Yan M."/>
            <person name="Wang P."/>
            <person name="Xu J."/>
            <person name="Bruns T."/>
            <person name="Baldrian P."/>
            <person name="Vilgalys R."/>
            <person name="Henrissat B."/>
            <person name="Grigoriev I.V."/>
            <person name="Hibbett D."/>
            <person name="Nagy L.G."/>
            <person name="Martin F.M."/>
        </authorList>
    </citation>
    <scope>NUCLEOTIDE SEQUENCE</scope>
    <source>
        <strain evidence="1">P2</strain>
    </source>
</reference>
<sequence>MTVRLTARLRDQDLKTLNGDQITVYSGRRLPSKSRGLKVLCLWLIGSGSERHILVNYYLVRTANRYLGLPQTESPHFQQNLPPHIPPCPLYNSDVLETEGSFIQREREGSLGLTRQQVRENPHLQS</sequence>